<proteinExistence type="predicted"/>
<gene>
    <name evidence="3" type="ORF">GJW-30_1_02444</name>
</gene>
<organism evidence="3 4">
    <name type="scientific">Variibacter gotjawalensis</name>
    <dbReference type="NCBI Taxonomy" id="1333996"/>
    <lineage>
        <taxon>Bacteria</taxon>
        <taxon>Pseudomonadati</taxon>
        <taxon>Pseudomonadota</taxon>
        <taxon>Alphaproteobacteria</taxon>
        <taxon>Hyphomicrobiales</taxon>
        <taxon>Nitrobacteraceae</taxon>
        <taxon>Variibacter</taxon>
    </lineage>
</organism>
<evidence type="ECO:0000313" key="4">
    <source>
        <dbReference type="Proteomes" id="UP000236884"/>
    </source>
</evidence>
<dbReference type="EMBL" id="AP014946">
    <property type="protein sequence ID" value="BAT59909.1"/>
    <property type="molecule type" value="Genomic_DNA"/>
</dbReference>
<feature type="region of interest" description="Disordered" evidence="1">
    <location>
        <begin position="92"/>
        <end position="169"/>
    </location>
</feature>
<dbReference type="AlphaFoldDB" id="A0A0S3PVE9"/>
<dbReference type="PROSITE" id="PS51257">
    <property type="entry name" value="PROKAR_LIPOPROTEIN"/>
    <property type="match status" value="1"/>
</dbReference>
<dbReference type="KEGG" id="vgo:GJW-30_1_02444"/>
<evidence type="ECO:0000259" key="2">
    <source>
        <dbReference type="Pfam" id="PF06904"/>
    </source>
</evidence>
<protein>
    <recommendedName>
        <fullName evidence="2">Extensin-like C-terminal domain-containing protein</fullName>
    </recommendedName>
</protein>
<name>A0A0S3PVE9_9BRAD</name>
<dbReference type="OrthoDB" id="9809788at2"/>
<reference evidence="3 4" key="1">
    <citation type="submission" date="2015-08" db="EMBL/GenBank/DDBJ databases">
        <title>Investigation of the bacterial diversity of lava forest soil.</title>
        <authorList>
            <person name="Lee J.S."/>
        </authorList>
    </citation>
    <scope>NUCLEOTIDE SEQUENCE [LARGE SCALE GENOMIC DNA]</scope>
    <source>
        <strain evidence="3 4">GJW-30</strain>
    </source>
</reference>
<keyword evidence="4" id="KW-1185">Reference proteome</keyword>
<feature type="domain" description="Extensin-like C-terminal" evidence="2">
    <location>
        <begin position="176"/>
        <end position="316"/>
    </location>
</feature>
<accession>A0A0S3PVE9</accession>
<evidence type="ECO:0000256" key="1">
    <source>
        <dbReference type="SAM" id="MobiDB-lite"/>
    </source>
</evidence>
<dbReference type="Pfam" id="PF06904">
    <property type="entry name" value="Extensin-like_C"/>
    <property type="match status" value="1"/>
</dbReference>
<sequence length="358" mass="38409">MKRGVAQYLVGSAVLLALAGCAGSFVAQRDPWRRDAEIACMKSGSIKQSATVVPIRPIEGPGVCGATMPLKVAAIGEGSSLAAYAESLRPPGGISGQSSARPFPIPEPREPQYARQSTEQRPFGERPMQISPPGSEPEEEEPADEPYDPQQSGPNRPESRPPPRLGPQKPLLAFAATSAAVQPTATLACPLVSQLDKWMAGSVQPAAQRWFGQPVAEIKQISAYSCRGMNGQRGAPISEHAFGNALDIAGFTLADGRKVTVKNGWHGTPEEQGFLRDVHAAACEQFSTVLAPGSNRFHYDHIHVDLARRRSGRSYCNPRAIPGDLIAQQAHQRRLGFAPEEPKRGLEPLLPRAIPGED</sequence>
<dbReference type="Proteomes" id="UP000236884">
    <property type="component" value="Chromosome"/>
</dbReference>
<feature type="compositionally biased region" description="Acidic residues" evidence="1">
    <location>
        <begin position="136"/>
        <end position="147"/>
    </location>
</feature>
<evidence type="ECO:0000313" key="3">
    <source>
        <dbReference type="EMBL" id="BAT59909.1"/>
    </source>
</evidence>
<feature type="region of interest" description="Disordered" evidence="1">
    <location>
        <begin position="337"/>
        <end position="358"/>
    </location>
</feature>
<dbReference type="InterPro" id="IPR009683">
    <property type="entry name" value="Extensin-like_C"/>
</dbReference>